<evidence type="ECO:0000313" key="1">
    <source>
        <dbReference type="Proteomes" id="UP000887576"/>
    </source>
</evidence>
<accession>A0AC34Q3C4</accession>
<evidence type="ECO:0000313" key="2">
    <source>
        <dbReference type="WBParaSite" id="JU765_v2.g12517.t1"/>
    </source>
</evidence>
<name>A0AC34Q3C4_9BILA</name>
<dbReference type="WBParaSite" id="JU765_v2.g12517.t1">
    <property type="protein sequence ID" value="JU765_v2.g12517.t1"/>
    <property type="gene ID" value="JU765_v2.g12517"/>
</dbReference>
<proteinExistence type="predicted"/>
<reference evidence="2" key="1">
    <citation type="submission" date="2022-11" db="UniProtKB">
        <authorList>
            <consortium name="WormBaseParasite"/>
        </authorList>
    </citation>
    <scope>IDENTIFICATION</scope>
</reference>
<sequence>MYLMRVLLLFSVLGTLWIVLCVVFSHLFDRDNFNEQNQNITKNIEKSISQLKDMDPKTIEYFQDQAKHRKIALTDVPMTEDYLVLYNVLVPEIYCTDLTRVGRVTDGGKWMCNPLHVQNMDKCTIYSLGISNEPSFEVNFQNFTGHKCLIRSVDKDDQTPETMKNIENANGVFKKAKISSKSDTENYSFTFTDILKHFNDTVIDILKIDIEGYEFEIKDELFSVPICQVLIEIHGGPALKTLQLLQEFSAHDYYLFSYEINGRYHTGAEYGFLHKSCFDKFGVQTILGRYLS</sequence>
<organism evidence="1 2">
    <name type="scientific">Panagrolaimus sp. JU765</name>
    <dbReference type="NCBI Taxonomy" id="591449"/>
    <lineage>
        <taxon>Eukaryota</taxon>
        <taxon>Metazoa</taxon>
        <taxon>Ecdysozoa</taxon>
        <taxon>Nematoda</taxon>
        <taxon>Chromadorea</taxon>
        <taxon>Rhabditida</taxon>
        <taxon>Tylenchina</taxon>
        <taxon>Panagrolaimomorpha</taxon>
        <taxon>Panagrolaimoidea</taxon>
        <taxon>Panagrolaimidae</taxon>
        <taxon>Panagrolaimus</taxon>
    </lineage>
</organism>
<protein>
    <submittedName>
        <fullName evidence="2">Methyltransferase domain-containing protein</fullName>
    </submittedName>
</protein>
<dbReference type="Proteomes" id="UP000887576">
    <property type="component" value="Unplaced"/>
</dbReference>